<accession>A0ABT4YN16</accession>
<dbReference type="CDD" id="cd07377">
    <property type="entry name" value="WHTH_GntR"/>
    <property type="match status" value="1"/>
</dbReference>
<evidence type="ECO:0000256" key="2">
    <source>
        <dbReference type="ARBA" id="ARBA00022898"/>
    </source>
</evidence>
<keyword evidence="5" id="KW-0804">Transcription</keyword>
<dbReference type="InterPro" id="IPR004839">
    <property type="entry name" value="Aminotransferase_I/II_large"/>
</dbReference>
<dbReference type="SUPFAM" id="SSF46785">
    <property type="entry name" value="Winged helix' DNA-binding domain"/>
    <property type="match status" value="1"/>
</dbReference>
<evidence type="ECO:0000256" key="4">
    <source>
        <dbReference type="ARBA" id="ARBA00023125"/>
    </source>
</evidence>
<keyword evidence="2" id="KW-0663">Pyridoxal phosphate</keyword>
<reference evidence="7 8" key="1">
    <citation type="submission" date="2023-01" db="EMBL/GenBank/DDBJ databases">
        <title>Vibrio sp. KJ40-1 sp.nov, isolated from marine algae.</title>
        <authorList>
            <person name="Butt M."/>
            <person name="Kim J.M.J."/>
            <person name="Jeon C.O.C."/>
        </authorList>
    </citation>
    <scope>NUCLEOTIDE SEQUENCE [LARGE SCALE GENOMIC DNA]</scope>
    <source>
        <strain evidence="7 8">KJ40-1</strain>
    </source>
</reference>
<evidence type="ECO:0000313" key="8">
    <source>
        <dbReference type="Proteomes" id="UP001210678"/>
    </source>
</evidence>
<dbReference type="PANTHER" id="PTHR46577:SF1">
    <property type="entry name" value="HTH-TYPE TRANSCRIPTIONAL REGULATORY PROTEIN GABR"/>
    <property type="match status" value="1"/>
</dbReference>
<dbReference type="SUPFAM" id="SSF53383">
    <property type="entry name" value="PLP-dependent transferases"/>
    <property type="match status" value="1"/>
</dbReference>
<evidence type="ECO:0000256" key="1">
    <source>
        <dbReference type="ARBA" id="ARBA00005384"/>
    </source>
</evidence>
<dbReference type="PROSITE" id="PS50949">
    <property type="entry name" value="HTH_GNTR"/>
    <property type="match status" value="1"/>
</dbReference>
<dbReference type="CDD" id="cd00609">
    <property type="entry name" value="AAT_like"/>
    <property type="match status" value="1"/>
</dbReference>
<dbReference type="Gene3D" id="3.90.1150.10">
    <property type="entry name" value="Aspartate Aminotransferase, domain 1"/>
    <property type="match status" value="1"/>
</dbReference>
<dbReference type="Gene3D" id="1.10.10.10">
    <property type="entry name" value="Winged helix-like DNA-binding domain superfamily/Winged helix DNA-binding domain"/>
    <property type="match status" value="1"/>
</dbReference>
<dbReference type="InterPro" id="IPR000524">
    <property type="entry name" value="Tscrpt_reg_HTH_GntR"/>
</dbReference>
<dbReference type="InterPro" id="IPR015422">
    <property type="entry name" value="PyrdxlP-dep_Trfase_small"/>
</dbReference>
<keyword evidence="8" id="KW-1185">Reference proteome</keyword>
<keyword evidence="4" id="KW-0238">DNA-binding</keyword>
<feature type="domain" description="HTH gntR-type" evidence="6">
    <location>
        <begin position="14"/>
        <end position="82"/>
    </location>
</feature>
<keyword evidence="7" id="KW-0032">Aminotransferase</keyword>
<keyword evidence="7" id="KW-0808">Transferase</keyword>
<dbReference type="InterPro" id="IPR036390">
    <property type="entry name" value="WH_DNA-bd_sf"/>
</dbReference>
<dbReference type="InterPro" id="IPR015424">
    <property type="entry name" value="PyrdxlP-dep_Trfase"/>
</dbReference>
<evidence type="ECO:0000256" key="3">
    <source>
        <dbReference type="ARBA" id="ARBA00023015"/>
    </source>
</evidence>
<keyword evidence="3" id="KW-0805">Transcription regulation</keyword>
<dbReference type="RefSeq" id="WP_272132786.1">
    <property type="nucleotide sequence ID" value="NZ_JAQLOI010000001.1"/>
</dbReference>
<dbReference type="Gene3D" id="3.40.640.10">
    <property type="entry name" value="Type I PLP-dependent aspartate aminotransferase-like (Major domain)"/>
    <property type="match status" value="1"/>
</dbReference>
<gene>
    <name evidence="7" type="ORF">PGX00_03400</name>
</gene>
<proteinExistence type="inferred from homology"/>
<dbReference type="InterPro" id="IPR015421">
    <property type="entry name" value="PyrdxlP-dep_Trfase_major"/>
</dbReference>
<dbReference type="Pfam" id="PF00155">
    <property type="entry name" value="Aminotran_1_2"/>
    <property type="match status" value="1"/>
</dbReference>
<dbReference type="Proteomes" id="UP001210678">
    <property type="component" value="Unassembled WGS sequence"/>
</dbReference>
<evidence type="ECO:0000313" key="7">
    <source>
        <dbReference type="EMBL" id="MDB1122792.1"/>
    </source>
</evidence>
<evidence type="ECO:0000256" key="5">
    <source>
        <dbReference type="ARBA" id="ARBA00023163"/>
    </source>
</evidence>
<dbReference type="GO" id="GO:0008483">
    <property type="term" value="F:transaminase activity"/>
    <property type="evidence" value="ECO:0007669"/>
    <property type="project" value="UniProtKB-KW"/>
</dbReference>
<dbReference type="InterPro" id="IPR051446">
    <property type="entry name" value="HTH_trans_reg/aminotransferase"/>
</dbReference>
<protein>
    <submittedName>
        <fullName evidence="7">PLP-dependent aminotransferase family protein</fullName>
    </submittedName>
</protein>
<organism evidence="7 8">
    <name type="scientific">Vibrio algarum</name>
    <dbReference type="NCBI Taxonomy" id="3020714"/>
    <lineage>
        <taxon>Bacteria</taxon>
        <taxon>Pseudomonadati</taxon>
        <taxon>Pseudomonadota</taxon>
        <taxon>Gammaproteobacteria</taxon>
        <taxon>Vibrionales</taxon>
        <taxon>Vibrionaceae</taxon>
        <taxon>Vibrio</taxon>
    </lineage>
</organism>
<evidence type="ECO:0000259" key="6">
    <source>
        <dbReference type="PROSITE" id="PS50949"/>
    </source>
</evidence>
<dbReference type="EMBL" id="JAQLOI010000001">
    <property type="protein sequence ID" value="MDB1122792.1"/>
    <property type="molecule type" value="Genomic_DNA"/>
</dbReference>
<dbReference type="PANTHER" id="PTHR46577">
    <property type="entry name" value="HTH-TYPE TRANSCRIPTIONAL REGULATORY PROTEIN GABR"/>
    <property type="match status" value="1"/>
</dbReference>
<name>A0ABT4YN16_9VIBR</name>
<dbReference type="Pfam" id="PF00392">
    <property type="entry name" value="GntR"/>
    <property type="match status" value="1"/>
</dbReference>
<dbReference type="SMART" id="SM00345">
    <property type="entry name" value="HTH_GNTR"/>
    <property type="match status" value="1"/>
</dbReference>
<dbReference type="InterPro" id="IPR036388">
    <property type="entry name" value="WH-like_DNA-bd_sf"/>
</dbReference>
<comment type="caution">
    <text evidence="7">The sequence shown here is derived from an EMBL/GenBank/DDBJ whole genome shotgun (WGS) entry which is preliminary data.</text>
</comment>
<sequence>MTIIEFALSKTNTAPKYKQIAELLAEKIESGQLTANDKLPTHRFLADKLGVTVGTVTRAYAEAERKGLVEARVGAGTYVVDKKKVYWAFDQRDNYDPNECNFGFNIPPMFDRSEMLKEAMGNVAQSAQALNQFMIYQKPTGIDSHRQMVASWLNEHGVKLDADRLLFCSGAQHGMQMVFEAFTRAGDTILSEKLTYPGLISLAKQKQLTVKGVEMDEQGVLPAALDAACRQFQVRFIYLTPTLQNPTTATMSLERRKAILEVCKQHNLYVIEDDVNGLLPKDAPPPLVNLAPEQVFHIGAFSKCLAPGLRVGYIQPPSKMHPHLSITLQNHSWMISPLLTALTCELLSSNKLENTLLFIRTEMKERLTLALNYLSDYQLQYTHDCFHVWLTLPDHWRLSDFVNRAAENGVIVKSAELFSPPATNVPPAVRLALSSPIDQAQVETGLIKLKALLDSTPISDFTL</sequence>
<comment type="similarity">
    <text evidence="1">In the C-terminal section; belongs to the class-I pyridoxal-phosphate-dependent aminotransferase family.</text>
</comment>